<gene>
    <name evidence="2" type="ORF">AXF42_Ash004871</name>
</gene>
<protein>
    <submittedName>
        <fullName evidence="2">Uncharacterized protein</fullName>
    </submittedName>
</protein>
<organism evidence="2 3">
    <name type="scientific">Apostasia shenzhenica</name>
    <dbReference type="NCBI Taxonomy" id="1088818"/>
    <lineage>
        <taxon>Eukaryota</taxon>
        <taxon>Viridiplantae</taxon>
        <taxon>Streptophyta</taxon>
        <taxon>Embryophyta</taxon>
        <taxon>Tracheophyta</taxon>
        <taxon>Spermatophyta</taxon>
        <taxon>Magnoliopsida</taxon>
        <taxon>Liliopsida</taxon>
        <taxon>Asparagales</taxon>
        <taxon>Orchidaceae</taxon>
        <taxon>Apostasioideae</taxon>
        <taxon>Apostasia</taxon>
    </lineage>
</organism>
<sequence>MLLFENHHDLLEEVSRFRPPDMERRICSRCSLCWLLFPSFVVAVSLYLTCEKPLSCLLMNNS</sequence>
<evidence type="ECO:0000313" key="2">
    <source>
        <dbReference type="EMBL" id="PKA63861.1"/>
    </source>
</evidence>
<name>A0A2I0B7Y2_9ASPA</name>
<feature type="transmembrane region" description="Helical" evidence="1">
    <location>
        <begin position="26"/>
        <end position="48"/>
    </location>
</feature>
<proteinExistence type="predicted"/>
<dbReference type="AlphaFoldDB" id="A0A2I0B7Y2"/>
<accession>A0A2I0B7Y2</accession>
<evidence type="ECO:0000256" key="1">
    <source>
        <dbReference type="SAM" id="Phobius"/>
    </source>
</evidence>
<dbReference type="EMBL" id="KZ451906">
    <property type="protein sequence ID" value="PKA63861.1"/>
    <property type="molecule type" value="Genomic_DNA"/>
</dbReference>
<reference evidence="2 3" key="1">
    <citation type="journal article" date="2017" name="Nature">
        <title>The Apostasia genome and the evolution of orchids.</title>
        <authorList>
            <person name="Zhang G.Q."/>
            <person name="Liu K.W."/>
            <person name="Li Z."/>
            <person name="Lohaus R."/>
            <person name="Hsiao Y.Y."/>
            <person name="Niu S.C."/>
            <person name="Wang J.Y."/>
            <person name="Lin Y.C."/>
            <person name="Xu Q."/>
            <person name="Chen L.J."/>
            <person name="Yoshida K."/>
            <person name="Fujiwara S."/>
            <person name="Wang Z.W."/>
            <person name="Zhang Y.Q."/>
            <person name="Mitsuda N."/>
            <person name="Wang M."/>
            <person name="Liu G.H."/>
            <person name="Pecoraro L."/>
            <person name="Huang H.X."/>
            <person name="Xiao X.J."/>
            <person name="Lin M."/>
            <person name="Wu X.Y."/>
            <person name="Wu W.L."/>
            <person name="Chen Y.Y."/>
            <person name="Chang S.B."/>
            <person name="Sakamoto S."/>
            <person name="Ohme-Takagi M."/>
            <person name="Yagi M."/>
            <person name="Zeng S.J."/>
            <person name="Shen C.Y."/>
            <person name="Yeh C.M."/>
            <person name="Luo Y.B."/>
            <person name="Tsai W.C."/>
            <person name="Van de Peer Y."/>
            <person name="Liu Z.J."/>
        </authorList>
    </citation>
    <scope>NUCLEOTIDE SEQUENCE [LARGE SCALE GENOMIC DNA]</scope>
    <source>
        <strain evidence="3">cv. Shenzhen</strain>
        <tissue evidence="2">Stem</tissue>
    </source>
</reference>
<keyword evidence="1" id="KW-0812">Transmembrane</keyword>
<dbReference type="OrthoDB" id="10265969at2759"/>
<keyword evidence="1" id="KW-0472">Membrane</keyword>
<evidence type="ECO:0000313" key="3">
    <source>
        <dbReference type="Proteomes" id="UP000236161"/>
    </source>
</evidence>
<keyword evidence="3" id="KW-1185">Reference proteome</keyword>
<keyword evidence="1" id="KW-1133">Transmembrane helix</keyword>
<dbReference type="Proteomes" id="UP000236161">
    <property type="component" value="Unassembled WGS sequence"/>
</dbReference>